<dbReference type="EMBL" id="MHSK01000028">
    <property type="protein sequence ID" value="OHA41671.1"/>
    <property type="molecule type" value="Genomic_DNA"/>
</dbReference>
<protein>
    <submittedName>
        <fullName evidence="1">Uncharacterized protein</fullName>
    </submittedName>
</protein>
<accession>A0A1G2P264</accession>
<organism evidence="1 2">
    <name type="scientific">Candidatus Taylorbacteria bacterium RIFCSPLOWO2_12_FULL_43_20</name>
    <dbReference type="NCBI Taxonomy" id="1802332"/>
    <lineage>
        <taxon>Bacteria</taxon>
        <taxon>Candidatus Tayloriibacteriota</taxon>
    </lineage>
</organism>
<dbReference type="Proteomes" id="UP000177269">
    <property type="component" value="Unassembled WGS sequence"/>
</dbReference>
<reference evidence="1 2" key="1">
    <citation type="journal article" date="2016" name="Nat. Commun.">
        <title>Thousands of microbial genomes shed light on interconnected biogeochemical processes in an aquifer system.</title>
        <authorList>
            <person name="Anantharaman K."/>
            <person name="Brown C.T."/>
            <person name="Hug L.A."/>
            <person name="Sharon I."/>
            <person name="Castelle C.J."/>
            <person name="Probst A.J."/>
            <person name="Thomas B.C."/>
            <person name="Singh A."/>
            <person name="Wilkins M.J."/>
            <person name="Karaoz U."/>
            <person name="Brodie E.L."/>
            <person name="Williams K.H."/>
            <person name="Hubbard S.S."/>
            <person name="Banfield J.F."/>
        </authorList>
    </citation>
    <scope>NUCLEOTIDE SEQUENCE [LARGE SCALE GENOMIC DNA]</scope>
</reference>
<gene>
    <name evidence="1" type="ORF">A3G52_04365</name>
</gene>
<comment type="caution">
    <text evidence="1">The sequence shown here is derived from an EMBL/GenBank/DDBJ whole genome shotgun (WGS) entry which is preliminary data.</text>
</comment>
<sequence>MLTRSQSRRITWDVMRRKFEIRNSKSEKIQNIKFKTRFFLFCFLYFLYFFVFRASCSEFPLHRVLRDETVMACLLKNEPTS</sequence>
<evidence type="ECO:0000313" key="1">
    <source>
        <dbReference type="EMBL" id="OHA41671.1"/>
    </source>
</evidence>
<evidence type="ECO:0000313" key="2">
    <source>
        <dbReference type="Proteomes" id="UP000177269"/>
    </source>
</evidence>
<dbReference type="AlphaFoldDB" id="A0A1G2P264"/>
<name>A0A1G2P264_9BACT</name>
<proteinExistence type="predicted"/>